<evidence type="ECO:0000256" key="2">
    <source>
        <dbReference type="ARBA" id="ARBA00022840"/>
    </source>
</evidence>
<dbReference type="Gene3D" id="1.10.510.10">
    <property type="entry name" value="Transferase(Phosphotransferase) domain 1"/>
    <property type="match status" value="1"/>
</dbReference>
<dbReference type="GO" id="GO:0005524">
    <property type="term" value="F:ATP binding"/>
    <property type="evidence" value="ECO:0007669"/>
    <property type="project" value="UniProtKB-UniRule"/>
</dbReference>
<keyword evidence="1 3" id="KW-0547">Nucleotide-binding</keyword>
<sequence length="233" mass="26943">MNSSTTMEISTHLFHLKYAWNLWKLKPVSPSTYQMAKDNIENALLEKCPIIAISSDYADPDFSYRDENSSLEPLLHSFHDHIREVNNYADSNMKIRSLSLSSSTKQRKRRTRYVNPLASVVKYSDYGEVYCSTLPEINRKQLDFIEKIGQGEFGELHRCLLESRQVAVKRLRSTSYEDEVAFLREIRVLGNLKHPNVVEVIGVSTIDKPMICIMEYMANGDLKSFMNKLEHVE</sequence>
<evidence type="ECO:0000313" key="5">
    <source>
        <dbReference type="EMBL" id="KJH47044.1"/>
    </source>
</evidence>
<evidence type="ECO:0000256" key="3">
    <source>
        <dbReference type="PROSITE-ProRule" id="PRU10141"/>
    </source>
</evidence>
<evidence type="ECO:0000313" key="6">
    <source>
        <dbReference type="Proteomes" id="UP000053766"/>
    </source>
</evidence>
<protein>
    <recommendedName>
        <fullName evidence="4">Protein kinase domain-containing protein</fullName>
    </recommendedName>
</protein>
<dbReference type="InterPro" id="IPR001245">
    <property type="entry name" value="Ser-Thr/Tyr_kinase_cat_dom"/>
</dbReference>
<dbReference type="SUPFAM" id="SSF56112">
    <property type="entry name" value="Protein kinase-like (PK-like)"/>
    <property type="match status" value="1"/>
</dbReference>
<dbReference type="OrthoDB" id="6071166at2759"/>
<dbReference type="Pfam" id="PF07714">
    <property type="entry name" value="PK_Tyr_Ser-Thr"/>
    <property type="match status" value="1"/>
</dbReference>
<dbReference type="SMART" id="SM00219">
    <property type="entry name" value="TyrKc"/>
    <property type="match status" value="1"/>
</dbReference>
<dbReference type="EMBL" id="KN716323">
    <property type="protein sequence ID" value="KJH47044.1"/>
    <property type="molecule type" value="Genomic_DNA"/>
</dbReference>
<dbReference type="PROSITE" id="PS00107">
    <property type="entry name" value="PROTEIN_KINASE_ATP"/>
    <property type="match status" value="1"/>
</dbReference>
<feature type="domain" description="Protein kinase" evidence="4">
    <location>
        <begin position="142"/>
        <end position="233"/>
    </location>
</feature>
<dbReference type="InterPro" id="IPR011009">
    <property type="entry name" value="Kinase-like_dom_sf"/>
</dbReference>
<keyword evidence="2 3" id="KW-0067">ATP-binding</keyword>
<name>A0A0D8XTF2_DICVI</name>
<dbReference type="InterPro" id="IPR000719">
    <property type="entry name" value="Prot_kinase_dom"/>
</dbReference>
<feature type="binding site" evidence="3">
    <location>
        <position position="169"/>
    </location>
    <ligand>
        <name>ATP</name>
        <dbReference type="ChEBI" id="CHEBI:30616"/>
    </ligand>
</feature>
<dbReference type="InterPro" id="IPR017441">
    <property type="entry name" value="Protein_kinase_ATP_BS"/>
</dbReference>
<evidence type="ECO:0000259" key="4">
    <source>
        <dbReference type="PROSITE" id="PS50011"/>
    </source>
</evidence>
<dbReference type="PANTHER" id="PTHR24418">
    <property type="entry name" value="TYROSINE-PROTEIN KINASE"/>
    <property type="match status" value="1"/>
</dbReference>
<gene>
    <name evidence="5" type="ORF">DICVIV_06896</name>
</gene>
<dbReference type="Proteomes" id="UP000053766">
    <property type="component" value="Unassembled WGS sequence"/>
</dbReference>
<reference evidence="6" key="2">
    <citation type="journal article" date="2016" name="Sci. Rep.">
        <title>Dictyocaulus viviparus genome, variome and transcriptome elucidate lungworm biology and support future intervention.</title>
        <authorList>
            <person name="McNulty S.N."/>
            <person name="Strube C."/>
            <person name="Rosa B.A."/>
            <person name="Martin J.C."/>
            <person name="Tyagi R."/>
            <person name="Choi Y.J."/>
            <person name="Wang Q."/>
            <person name="Hallsworth Pepin K."/>
            <person name="Zhang X."/>
            <person name="Ozersky P."/>
            <person name="Wilson R.K."/>
            <person name="Sternberg P.W."/>
            <person name="Gasser R.B."/>
            <person name="Mitreva M."/>
        </authorList>
    </citation>
    <scope>NUCLEOTIDE SEQUENCE [LARGE SCALE GENOMIC DNA]</scope>
    <source>
        <strain evidence="6">HannoverDv2000</strain>
    </source>
</reference>
<reference evidence="5 6" key="1">
    <citation type="submission" date="2013-11" db="EMBL/GenBank/DDBJ databases">
        <title>Draft genome of the bovine lungworm Dictyocaulus viviparus.</title>
        <authorList>
            <person name="Mitreva M."/>
        </authorList>
    </citation>
    <scope>NUCLEOTIDE SEQUENCE [LARGE SCALE GENOMIC DNA]</scope>
    <source>
        <strain evidence="5 6">HannoverDv2000</strain>
    </source>
</reference>
<proteinExistence type="predicted"/>
<dbReference type="AlphaFoldDB" id="A0A0D8XTF2"/>
<dbReference type="PROSITE" id="PS50011">
    <property type="entry name" value="PROTEIN_KINASE_DOM"/>
    <property type="match status" value="1"/>
</dbReference>
<accession>A0A0D8XTF2</accession>
<dbReference type="InterPro" id="IPR050198">
    <property type="entry name" value="Non-receptor_tyrosine_kinases"/>
</dbReference>
<keyword evidence="6" id="KW-1185">Reference proteome</keyword>
<dbReference type="InterPro" id="IPR020635">
    <property type="entry name" value="Tyr_kinase_cat_dom"/>
</dbReference>
<organism evidence="5 6">
    <name type="scientific">Dictyocaulus viviparus</name>
    <name type="common">Bovine lungworm</name>
    <dbReference type="NCBI Taxonomy" id="29172"/>
    <lineage>
        <taxon>Eukaryota</taxon>
        <taxon>Metazoa</taxon>
        <taxon>Ecdysozoa</taxon>
        <taxon>Nematoda</taxon>
        <taxon>Chromadorea</taxon>
        <taxon>Rhabditida</taxon>
        <taxon>Rhabditina</taxon>
        <taxon>Rhabditomorpha</taxon>
        <taxon>Strongyloidea</taxon>
        <taxon>Metastrongylidae</taxon>
        <taxon>Dictyocaulus</taxon>
    </lineage>
</organism>
<dbReference type="FunFam" id="3.30.200.20:FF:000908">
    <property type="entry name" value="CBN-DDR-2 protein"/>
    <property type="match status" value="1"/>
</dbReference>
<dbReference type="GO" id="GO:0004713">
    <property type="term" value="F:protein tyrosine kinase activity"/>
    <property type="evidence" value="ECO:0007669"/>
    <property type="project" value="InterPro"/>
</dbReference>
<evidence type="ECO:0000256" key="1">
    <source>
        <dbReference type="ARBA" id="ARBA00022741"/>
    </source>
</evidence>